<name>A0AAV8PI21_ENSVE</name>
<dbReference type="PANTHER" id="PTHR47481">
    <property type="match status" value="1"/>
</dbReference>
<feature type="region of interest" description="Disordered" evidence="1">
    <location>
        <begin position="1"/>
        <end position="20"/>
    </location>
</feature>
<keyword evidence="3" id="KW-1185">Reference proteome</keyword>
<dbReference type="Pfam" id="PF14223">
    <property type="entry name" value="Retrotran_gag_2"/>
    <property type="match status" value="1"/>
</dbReference>
<evidence type="ECO:0000313" key="3">
    <source>
        <dbReference type="Proteomes" id="UP001222027"/>
    </source>
</evidence>
<dbReference type="PANTHER" id="PTHR47481:SF31">
    <property type="entry name" value="OS01G0873500 PROTEIN"/>
    <property type="match status" value="1"/>
</dbReference>
<gene>
    <name evidence="2" type="ORF">OPV22_017726</name>
</gene>
<proteinExistence type="predicted"/>
<protein>
    <submittedName>
        <fullName evidence="2">Uncharacterized protein</fullName>
    </submittedName>
</protein>
<dbReference type="Proteomes" id="UP001222027">
    <property type="component" value="Unassembled WGS sequence"/>
</dbReference>
<dbReference type="AlphaFoldDB" id="A0AAV8PI21"/>
<accession>A0AAV8PI21</accession>
<evidence type="ECO:0000313" key="2">
    <source>
        <dbReference type="EMBL" id="KAJ8485241.1"/>
    </source>
</evidence>
<evidence type="ECO:0000256" key="1">
    <source>
        <dbReference type="SAM" id="MobiDB-lite"/>
    </source>
</evidence>
<organism evidence="2 3">
    <name type="scientific">Ensete ventricosum</name>
    <name type="common">Abyssinian banana</name>
    <name type="synonym">Musa ensete</name>
    <dbReference type="NCBI Taxonomy" id="4639"/>
    <lineage>
        <taxon>Eukaryota</taxon>
        <taxon>Viridiplantae</taxon>
        <taxon>Streptophyta</taxon>
        <taxon>Embryophyta</taxon>
        <taxon>Tracheophyta</taxon>
        <taxon>Spermatophyta</taxon>
        <taxon>Magnoliopsida</taxon>
        <taxon>Liliopsida</taxon>
        <taxon>Zingiberales</taxon>
        <taxon>Musaceae</taxon>
        <taxon>Ensete</taxon>
    </lineage>
</organism>
<reference evidence="2 3" key="1">
    <citation type="submission" date="2022-12" db="EMBL/GenBank/DDBJ databases">
        <title>Chromosome-scale assembly of the Ensete ventricosum genome.</title>
        <authorList>
            <person name="Dussert Y."/>
            <person name="Stocks J."/>
            <person name="Wendawek A."/>
            <person name="Woldeyes F."/>
            <person name="Nichols R.A."/>
            <person name="Borrell J.S."/>
        </authorList>
    </citation>
    <scope>NUCLEOTIDE SEQUENCE [LARGE SCALE GENOMIC DNA]</scope>
    <source>
        <strain evidence="3">cv. Maze</strain>
        <tissue evidence="2">Seeds</tissue>
    </source>
</reference>
<dbReference type="EMBL" id="JAQQAF010000005">
    <property type="protein sequence ID" value="KAJ8485241.1"/>
    <property type="molecule type" value="Genomic_DNA"/>
</dbReference>
<sequence length="302" mass="34172">MMMATRPKQQQVFRREEEELGVERRAMAKSESTHRSYLSFHMDESGIDEEVRGRPVEEPALDSAVVLQHCPPAMLYVPGEPSLVPNPTCKLWLCQDWLILQAIQAFVDRSIAPLVSSYTTTVEAWTKLQTTLVNRSRTRMLGLLSSLMNFKQEGSTVADYLQYIQMIINDLALIGHSLTDEEVLIHMLNGLSAKFKELIAALRARDSLISFEELYDKLIEYEVYLKCDDRLLGSLPGPPIIAQFNQKSKRLNHKYNKTASKGVVNFPPTSTSITPSLPPSHPPYFNHRQSASFQPCCPPSTF</sequence>
<comment type="caution">
    <text evidence="2">The sequence shown here is derived from an EMBL/GenBank/DDBJ whole genome shotgun (WGS) entry which is preliminary data.</text>
</comment>